<keyword evidence="3 9" id="KW-0645">Protease</keyword>
<evidence type="ECO:0000256" key="6">
    <source>
        <dbReference type="ARBA" id="ARBA00022801"/>
    </source>
</evidence>
<comment type="function">
    <text evidence="9">This protein specifically catalyzes the removal of signal peptides from prolipoproteins.</text>
</comment>
<keyword evidence="12" id="KW-1185">Reference proteome</keyword>
<keyword evidence="8 9" id="KW-0472">Membrane</keyword>
<reference evidence="11 12" key="1">
    <citation type="submission" date="2019-10" db="EMBL/GenBank/DDBJ databases">
        <authorList>
            <person name="Blom J."/>
        </authorList>
    </citation>
    <scope>NUCLEOTIDE SEQUENCE [LARGE SCALE GENOMIC DNA]</scope>
    <source>
        <strain evidence="11 12">ES3154-GLU</strain>
    </source>
</reference>
<dbReference type="RefSeq" id="WP_156683239.1">
    <property type="nucleotide sequence ID" value="NZ_CABWIB010000001.1"/>
</dbReference>
<evidence type="ECO:0000256" key="2">
    <source>
        <dbReference type="ARBA" id="ARBA00022475"/>
    </source>
</evidence>
<dbReference type="PRINTS" id="PR00781">
    <property type="entry name" value="LIPOSIGPTASE"/>
</dbReference>
<keyword evidence="7 9" id="KW-1133">Transmembrane helix</keyword>
<accession>A0A6I8MA90</accession>
<organism evidence="11 12">
    <name type="scientific">Oceanivirga miroungae</name>
    <dbReference type="NCBI Taxonomy" id="1130046"/>
    <lineage>
        <taxon>Bacteria</taxon>
        <taxon>Fusobacteriati</taxon>
        <taxon>Fusobacteriota</taxon>
        <taxon>Fusobacteriia</taxon>
        <taxon>Fusobacteriales</taxon>
        <taxon>Leptotrichiaceae</taxon>
        <taxon>Oceanivirga</taxon>
    </lineage>
</organism>
<sequence>MTSIKKNSISIYIIFITLLVCIDQLTKQAIYNLSNGRLLYSKSIIGDFFRITYIENHGGIFGLAQGHIIWFTIISTAMIIYIYLTELKNFRSYSMINKIAVSFIISGAIGNMLDRYIRGYVIDMLDFRAIWSFIFNVADVYINIGIYILIIAYILKYLKEKKG</sequence>
<dbReference type="HAMAP" id="MF_00161">
    <property type="entry name" value="LspA"/>
    <property type="match status" value="1"/>
</dbReference>
<dbReference type="EC" id="3.4.23.36" evidence="9"/>
<evidence type="ECO:0000256" key="1">
    <source>
        <dbReference type="ARBA" id="ARBA00006139"/>
    </source>
</evidence>
<keyword evidence="5 9" id="KW-0064">Aspartyl protease</keyword>
<keyword evidence="6 9" id="KW-0378">Hydrolase</keyword>
<dbReference type="PANTHER" id="PTHR33695">
    <property type="entry name" value="LIPOPROTEIN SIGNAL PEPTIDASE"/>
    <property type="match status" value="1"/>
</dbReference>
<comment type="similarity">
    <text evidence="1 9 10">Belongs to the peptidase A8 family.</text>
</comment>
<evidence type="ECO:0000256" key="10">
    <source>
        <dbReference type="RuleBase" id="RU004181"/>
    </source>
</evidence>
<protein>
    <recommendedName>
        <fullName evidence="9">Lipoprotein signal peptidase</fullName>
        <ecNumber evidence="9">3.4.23.36</ecNumber>
    </recommendedName>
    <alternativeName>
        <fullName evidence="9">Prolipoprotein signal peptidase</fullName>
    </alternativeName>
    <alternativeName>
        <fullName evidence="9">Signal peptidase II</fullName>
        <shortName evidence="9">SPase II</shortName>
    </alternativeName>
</protein>
<keyword evidence="2 9" id="KW-1003">Cell membrane</keyword>
<evidence type="ECO:0000256" key="5">
    <source>
        <dbReference type="ARBA" id="ARBA00022750"/>
    </source>
</evidence>
<feature type="transmembrane region" description="Helical" evidence="9">
    <location>
        <begin position="96"/>
        <end position="113"/>
    </location>
</feature>
<gene>
    <name evidence="9" type="primary">lspA</name>
    <name evidence="11" type="ORF">OMES3154_00511</name>
</gene>
<feature type="transmembrane region" description="Helical" evidence="9">
    <location>
        <begin position="67"/>
        <end position="84"/>
    </location>
</feature>
<evidence type="ECO:0000256" key="7">
    <source>
        <dbReference type="ARBA" id="ARBA00022989"/>
    </source>
</evidence>
<evidence type="ECO:0000313" key="12">
    <source>
        <dbReference type="Proteomes" id="UP000419017"/>
    </source>
</evidence>
<name>A0A6I8MA90_9FUSO</name>
<dbReference type="GO" id="GO:0004190">
    <property type="term" value="F:aspartic-type endopeptidase activity"/>
    <property type="evidence" value="ECO:0007669"/>
    <property type="project" value="UniProtKB-UniRule"/>
</dbReference>
<feature type="transmembrane region" description="Helical" evidence="9">
    <location>
        <begin position="133"/>
        <end position="155"/>
    </location>
</feature>
<comment type="catalytic activity">
    <reaction evidence="9">
        <text>Release of signal peptides from bacterial membrane prolipoproteins. Hydrolyzes -Xaa-Yaa-Zaa-|-(S,diacylglyceryl)Cys-, in which Xaa is hydrophobic (preferably Leu), and Yaa (Ala or Ser) and Zaa (Gly or Ala) have small, neutral side chains.</text>
        <dbReference type="EC" id="3.4.23.36"/>
    </reaction>
</comment>
<dbReference type="NCBIfam" id="TIGR00077">
    <property type="entry name" value="lspA"/>
    <property type="match status" value="1"/>
</dbReference>
<dbReference type="EMBL" id="CABWIB010000001">
    <property type="protein sequence ID" value="VWL85228.1"/>
    <property type="molecule type" value="Genomic_DNA"/>
</dbReference>
<proteinExistence type="inferred from homology"/>
<comment type="pathway">
    <text evidence="9">Protein modification; lipoprotein biosynthesis (signal peptide cleavage).</text>
</comment>
<keyword evidence="4 9" id="KW-0812">Transmembrane</keyword>
<feature type="transmembrane region" description="Helical" evidence="9">
    <location>
        <begin position="12"/>
        <end position="31"/>
    </location>
</feature>
<feature type="active site" evidence="9">
    <location>
        <position position="123"/>
    </location>
</feature>
<dbReference type="UniPathway" id="UPA00665"/>
<dbReference type="GO" id="GO:0005886">
    <property type="term" value="C:plasma membrane"/>
    <property type="evidence" value="ECO:0007669"/>
    <property type="project" value="UniProtKB-SubCell"/>
</dbReference>
<evidence type="ECO:0000256" key="9">
    <source>
        <dbReference type="HAMAP-Rule" id="MF_00161"/>
    </source>
</evidence>
<dbReference type="AlphaFoldDB" id="A0A6I8MA90"/>
<evidence type="ECO:0000256" key="4">
    <source>
        <dbReference type="ARBA" id="ARBA00022692"/>
    </source>
</evidence>
<dbReference type="InterPro" id="IPR001872">
    <property type="entry name" value="Peptidase_A8"/>
</dbReference>
<dbReference type="Pfam" id="PF01252">
    <property type="entry name" value="Peptidase_A8"/>
    <property type="match status" value="1"/>
</dbReference>
<evidence type="ECO:0000313" key="11">
    <source>
        <dbReference type="EMBL" id="VWL85228.1"/>
    </source>
</evidence>
<feature type="active site" evidence="9">
    <location>
        <position position="139"/>
    </location>
</feature>
<evidence type="ECO:0000256" key="8">
    <source>
        <dbReference type="ARBA" id="ARBA00023136"/>
    </source>
</evidence>
<dbReference type="Proteomes" id="UP000419017">
    <property type="component" value="Unassembled WGS sequence"/>
</dbReference>
<dbReference type="PANTHER" id="PTHR33695:SF1">
    <property type="entry name" value="LIPOPROTEIN SIGNAL PEPTIDASE"/>
    <property type="match status" value="1"/>
</dbReference>
<evidence type="ECO:0000256" key="3">
    <source>
        <dbReference type="ARBA" id="ARBA00022670"/>
    </source>
</evidence>
<dbReference type="GO" id="GO:0006508">
    <property type="term" value="P:proteolysis"/>
    <property type="evidence" value="ECO:0007669"/>
    <property type="project" value="UniProtKB-KW"/>
</dbReference>
<comment type="subcellular location">
    <subcellularLocation>
        <location evidence="9">Cell membrane</location>
        <topology evidence="9">Multi-pass membrane protein</topology>
    </subcellularLocation>
</comment>